<dbReference type="AlphaFoldDB" id="A0A0C9V5G8"/>
<dbReference type="HOGENOM" id="CLU_100847_0_0_1"/>
<sequence length="178" mass="19560">DSHRNKSPAIHAGFWSHYCKNPYLTRDSRPVAGQQALDDLLAVVGTSLAPLLTARLKLYDPGAYHRLESTYGYIKSLKHIQDIFSARPALDFGGLCGAISIKDGGSQIPHIDWLDHPQSYAIVICIGPGWKGGKLVLPQLGRAIPTSPRQVIVFQSRRLAHFTGPMEGDRLSLTCFVD</sequence>
<gene>
    <name evidence="1" type="ORF">M422DRAFT_87118</name>
</gene>
<feature type="non-terminal residue" evidence="1">
    <location>
        <position position="1"/>
    </location>
</feature>
<dbReference type="EMBL" id="KN837222">
    <property type="protein sequence ID" value="KIJ32745.1"/>
    <property type="molecule type" value="Genomic_DNA"/>
</dbReference>
<dbReference type="Gene3D" id="3.60.130.30">
    <property type="match status" value="1"/>
</dbReference>
<proteinExistence type="predicted"/>
<name>A0A0C9V5G8_SPHS4</name>
<feature type="non-terminal residue" evidence="1">
    <location>
        <position position="178"/>
    </location>
</feature>
<evidence type="ECO:0000313" key="2">
    <source>
        <dbReference type="Proteomes" id="UP000054279"/>
    </source>
</evidence>
<dbReference type="OrthoDB" id="3249298at2759"/>
<evidence type="ECO:0000313" key="1">
    <source>
        <dbReference type="EMBL" id="KIJ32745.1"/>
    </source>
</evidence>
<accession>A0A0C9V5G8</accession>
<reference evidence="1 2" key="1">
    <citation type="submission" date="2014-06" db="EMBL/GenBank/DDBJ databases">
        <title>Evolutionary Origins and Diversification of the Mycorrhizal Mutualists.</title>
        <authorList>
            <consortium name="DOE Joint Genome Institute"/>
            <consortium name="Mycorrhizal Genomics Consortium"/>
            <person name="Kohler A."/>
            <person name="Kuo A."/>
            <person name="Nagy L.G."/>
            <person name="Floudas D."/>
            <person name="Copeland A."/>
            <person name="Barry K.W."/>
            <person name="Cichocki N."/>
            <person name="Veneault-Fourrey C."/>
            <person name="LaButti K."/>
            <person name="Lindquist E.A."/>
            <person name="Lipzen A."/>
            <person name="Lundell T."/>
            <person name="Morin E."/>
            <person name="Murat C."/>
            <person name="Riley R."/>
            <person name="Ohm R."/>
            <person name="Sun H."/>
            <person name="Tunlid A."/>
            <person name="Henrissat B."/>
            <person name="Grigoriev I.V."/>
            <person name="Hibbett D.S."/>
            <person name="Martin F."/>
        </authorList>
    </citation>
    <scope>NUCLEOTIDE SEQUENCE [LARGE SCALE GENOMIC DNA]</scope>
    <source>
        <strain evidence="1 2">SS14</strain>
    </source>
</reference>
<protein>
    <recommendedName>
        <fullName evidence="3">Prolyl 4-hydroxylase alpha subunit Fe(2+) 2OG dioxygenase domain-containing protein</fullName>
    </recommendedName>
</protein>
<dbReference type="Proteomes" id="UP000054279">
    <property type="component" value="Unassembled WGS sequence"/>
</dbReference>
<organism evidence="1 2">
    <name type="scientific">Sphaerobolus stellatus (strain SS14)</name>
    <dbReference type="NCBI Taxonomy" id="990650"/>
    <lineage>
        <taxon>Eukaryota</taxon>
        <taxon>Fungi</taxon>
        <taxon>Dikarya</taxon>
        <taxon>Basidiomycota</taxon>
        <taxon>Agaricomycotina</taxon>
        <taxon>Agaricomycetes</taxon>
        <taxon>Phallomycetidae</taxon>
        <taxon>Geastrales</taxon>
        <taxon>Sphaerobolaceae</taxon>
        <taxon>Sphaerobolus</taxon>
    </lineage>
</organism>
<evidence type="ECO:0008006" key="3">
    <source>
        <dbReference type="Google" id="ProtNLM"/>
    </source>
</evidence>
<keyword evidence="2" id="KW-1185">Reference proteome</keyword>